<organism evidence="2 3">
    <name type="scientific">Actinomadura luzonensis</name>
    <dbReference type="NCBI Taxonomy" id="2805427"/>
    <lineage>
        <taxon>Bacteria</taxon>
        <taxon>Bacillati</taxon>
        <taxon>Actinomycetota</taxon>
        <taxon>Actinomycetes</taxon>
        <taxon>Streptosporangiales</taxon>
        <taxon>Thermomonosporaceae</taxon>
        <taxon>Actinomadura</taxon>
    </lineage>
</organism>
<dbReference type="Proteomes" id="UP001317259">
    <property type="component" value="Unassembled WGS sequence"/>
</dbReference>
<evidence type="ECO:0000256" key="1">
    <source>
        <dbReference type="SAM" id="Phobius"/>
    </source>
</evidence>
<keyword evidence="1" id="KW-0812">Transmembrane</keyword>
<feature type="transmembrane region" description="Helical" evidence="1">
    <location>
        <begin position="217"/>
        <end position="241"/>
    </location>
</feature>
<protein>
    <submittedName>
        <fullName evidence="2">Uncharacterized protein</fullName>
    </submittedName>
</protein>
<keyword evidence="3" id="KW-1185">Reference proteome</keyword>
<dbReference type="EMBL" id="JAKRKC020000003">
    <property type="protein sequence ID" value="MCK2221766.1"/>
    <property type="molecule type" value="Genomic_DNA"/>
</dbReference>
<sequence>MAHDKPPPSRDKRTSRAIAAAVVCALSGAALAAVVVLRLFRRPRWGWLWLPPVACLTAAPLLYGLAAPEDGIGHGPGSAAVAAVTGGAIGLIAATAALRHRGAETGLVAYVLWVSLVEFARPWWWERAPAFDPLLTQGVLTSDTGEYAVKATFLEAGGLTGGLLGPVVLGAVVAARTAARRGDGTAGAFAGTIGPLLLFAVYFTLDPNLGGEDSIQSWPWVNALLALLATACVSAASAAVARRLPVTAASTRDA</sequence>
<feature type="transmembrane region" description="Helical" evidence="1">
    <location>
        <begin position="107"/>
        <end position="125"/>
    </location>
</feature>
<proteinExistence type="predicted"/>
<feature type="transmembrane region" description="Helical" evidence="1">
    <location>
        <begin position="156"/>
        <end position="175"/>
    </location>
</feature>
<gene>
    <name evidence="2" type="ORF">MF672_049360</name>
</gene>
<reference evidence="2 3" key="1">
    <citation type="submission" date="2022-04" db="EMBL/GenBank/DDBJ databases">
        <title>Genome draft of Actinomadura sp. ATCC 31491.</title>
        <authorList>
            <person name="Shi X."/>
            <person name="Du Y."/>
        </authorList>
    </citation>
    <scope>NUCLEOTIDE SEQUENCE [LARGE SCALE GENOMIC DNA]</scope>
    <source>
        <strain evidence="2 3">ATCC 31491</strain>
    </source>
</reference>
<dbReference type="RefSeq" id="WP_242376239.1">
    <property type="nucleotide sequence ID" value="NZ_JAKRKC020000003.1"/>
</dbReference>
<evidence type="ECO:0000313" key="3">
    <source>
        <dbReference type="Proteomes" id="UP001317259"/>
    </source>
</evidence>
<feature type="transmembrane region" description="Helical" evidence="1">
    <location>
        <begin position="187"/>
        <end position="205"/>
    </location>
</feature>
<evidence type="ECO:0000313" key="2">
    <source>
        <dbReference type="EMBL" id="MCK2221766.1"/>
    </source>
</evidence>
<feature type="transmembrane region" description="Helical" evidence="1">
    <location>
        <begin position="78"/>
        <end position="98"/>
    </location>
</feature>
<name>A0ABT0GB15_9ACTN</name>
<accession>A0ABT0GB15</accession>
<comment type="caution">
    <text evidence="2">The sequence shown here is derived from an EMBL/GenBank/DDBJ whole genome shotgun (WGS) entry which is preliminary data.</text>
</comment>
<keyword evidence="1" id="KW-1133">Transmembrane helix</keyword>
<feature type="transmembrane region" description="Helical" evidence="1">
    <location>
        <begin position="17"/>
        <end position="40"/>
    </location>
</feature>
<keyword evidence="1" id="KW-0472">Membrane</keyword>
<feature type="transmembrane region" description="Helical" evidence="1">
    <location>
        <begin position="47"/>
        <end position="66"/>
    </location>
</feature>